<evidence type="ECO:0000313" key="2">
    <source>
        <dbReference type="Proteomes" id="UP000737420"/>
    </source>
</evidence>
<dbReference type="EMBL" id="BPOP01000006">
    <property type="protein sequence ID" value="GJB90885.1"/>
    <property type="molecule type" value="Genomic_DNA"/>
</dbReference>
<sequence>MGRSEFAQYCERLRERGQFELVPLSTLILDRVCEKVLARGAIVAALRGRSLPCTAEDHGMAVLDSIQSPIMGYRPKGSEKVAVVAGIFTYHRLLQQQATSKPIAAVQIFLLDKAPKPDLRELLLLHELSRSLLRECFTHSTATIADYLHAWFDCRAESSLFGSDKWQQLFPQLRTKADLCGWLEISSKTFIPTRQGDK</sequence>
<reference evidence="1 2" key="1">
    <citation type="submission" date="2021-07" db="EMBL/GenBank/DDBJ databases">
        <title>Draft genome sequence of carbapenem-resistant Aeromonas spp. in Japan.</title>
        <authorList>
            <person name="Maehana S."/>
            <person name="Suzuki M."/>
            <person name="Kitasato H."/>
        </authorList>
    </citation>
    <scope>NUCLEOTIDE SEQUENCE [LARGE SCALE GENOMIC DNA]</scope>
    <source>
        <strain evidence="1 2">KAM382</strain>
    </source>
</reference>
<organism evidence="1 2">
    <name type="scientific">Aeromonas caviae</name>
    <name type="common">Aeromonas punctata</name>
    <dbReference type="NCBI Taxonomy" id="648"/>
    <lineage>
        <taxon>Bacteria</taxon>
        <taxon>Pseudomonadati</taxon>
        <taxon>Pseudomonadota</taxon>
        <taxon>Gammaproteobacteria</taxon>
        <taxon>Aeromonadales</taxon>
        <taxon>Aeromonadaceae</taxon>
        <taxon>Aeromonas</taxon>
    </lineage>
</organism>
<name>A0ABD0B496_AERCA</name>
<protein>
    <submittedName>
        <fullName evidence="1">Uncharacterized protein</fullName>
    </submittedName>
</protein>
<evidence type="ECO:0000313" key="1">
    <source>
        <dbReference type="EMBL" id="GJB90885.1"/>
    </source>
</evidence>
<dbReference type="AlphaFoldDB" id="A0ABD0B496"/>
<dbReference type="Proteomes" id="UP000737420">
    <property type="component" value="Unassembled WGS sequence"/>
</dbReference>
<accession>A0ABD0B496</accession>
<proteinExistence type="predicted"/>
<comment type="caution">
    <text evidence="1">The sequence shown here is derived from an EMBL/GenBank/DDBJ whole genome shotgun (WGS) entry which is preliminary data.</text>
</comment>
<gene>
    <name evidence="1" type="ORF">KAM382_09460</name>
</gene>